<evidence type="ECO:0000313" key="3">
    <source>
        <dbReference type="Proteomes" id="UP000034682"/>
    </source>
</evidence>
<comment type="caution">
    <text evidence="2">The sequence shown here is derived from an EMBL/GenBank/DDBJ whole genome shotgun (WGS) entry which is preliminary data.</text>
</comment>
<reference evidence="2 3" key="1">
    <citation type="journal article" date="2015" name="Nature">
        <title>rRNA introns, odd ribosomes, and small enigmatic genomes across a large radiation of phyla.</title>
        <authorList>
            <person name="Brown C.T."/>
            <person name="Hug L.A."/>
            <person name="Thomas B.C."/>
            <person name="Sharon I."/>
            <person name="Castelle C.J."/>
            <person name="Singh A."/>
            <person name="Wilkins M.J."/>
            <person name="Williams K.H."/>
            <person name="Banfield J.F."/>
        </authorList>
    </citation>
    <scope>NUCLEOTIDE SEQUENCE [LARGE SCALE GENOMIC DNA]</scope>
</reference>
<keyword evidence="1" id="KW-0812">Transmembrane</keyword>
<sequence>MSLNKFFITFLIIIFVGLGVYYFDRLGYYPVALVNGTMISARALNEEFDLAYQYYASVMTVSNKTILESPDFHKDLRRAALNDLIEKTLIRQELEKQVGNGLAGAVDEKVGIRAEDKRDLEDAAQALYGVSLAEFTDLVLVPKAYREILGDRLAEEKSSLDNWLAEAVKMANITILTIEFSWDKDKTSVVLR</sequence>
<evidence type="ECO:0008006" key="4">
    <source>
        <dbReference type="Google" id="ProtNLM"/>
    </source>
</evidence>
<keyword evidence="1" id="KW-1133">Transmembrane helix</keyword>
<keyword evidence="1" id="KW-0472">Membrane</keyword>
<feature type="transmembrane region" description="Helical" evidence="1">
    <location>
        <begin position="6"/>
        <end position="23"/>
    </location>
</feature>
<name>A0A0G1W2X8_9BACT</name>
<protein>
    <recommendedName>
        <fullName evidence="4">PpiC-type peptidyl-prolyl cis-trans isomerase</fullName>
    </recommendedName>
</protein>
<dbReference type="Proteomes" id="UP000034682">
    <property type="component" value="Unassembled WGS sequence"/>
</dbReference>
<organism evidence="2 3">
    <name type="scientific">Candidatus Giovannonibacteria bacterium GW2011_GWB1_47_6b</name>
    <dbReference type="NCBI Taxonomy" id="1618655"/>
    <lineage>
        <taxon>Bacteria</taxon>
        <taxon>Candidatus Giovannoniibacteriota</taxon>
    </lineage>
</organism>
<dbReference type="SUPFAM" id="SSF109998">
    <property type="entry name" value="Triger factor/SurA peptide-binding domain-like"/>
    <property type="match status" value="1"/>
</dbReference>
<evidence type="ECO:0000313" key="2">
    <source>
        <dbReference type="EMBL" id="KKU76640.1"/>
    </source>
</evidence>
<accession>A0A0G1W2X8</accession>
<dbReference type="EMBL" id="LCOK01000015">
    <property type="protein sequence ID" value="KKU76640.1"/>
    <property type="molecule type" value="Genomic_DNA"/>
</dbReference>
<proteinExistence type="predicted"/>
<dbReference type="InterPro" id="IPR027304">
    <property type="entry name" value="Trigger_fact/SurA_dom_sf"/>
</dbReference>
<gene>
    <name evidence="2" type="ORF">UY02_C0015G0002</name>
</gene>
<dbReference type="Pfam" id="PF13624">
    <property type="entry name" value="SurA_N_3"/>
    <property type="match status" value="1"/>
</dbReference>
<evidence type="ECO:0000256" key="1">
    <source>
        <dbReference type="SAM" id="Phobius"/>
    </source>
</evidence>
<dbReference type="AlphaFoldDB" id="A0A0G1W2X8"/>